<sequence length="417" mass="47627">MNTITVDISSELSKESIKASQLVKNIAQRNKGAPQVTKQTQLNFTSKSKVPSFYSLKARNLTPNDEKPWRRDPHYFKTAHVSLQALIKMTLHARLGGPLEIMGMLTGKYVNDEIIVLDCFPLPVNGTESRVNPLNEAYEFMLQYLSSLQENGNRPENVIGWYHSHPSFGCWLSGIDVQTQRLNQNFQDPYVAIVVDPVKSVRQGAVEIGCFRTYYEDNKPVKEERGGEELEMTSQLGDTARLLSSKKIKDYGYHADEYYSLNVDIFKNEDDDKVLKLLESKYWFTGLCNLRSDDEILKMQQIEELRHTIERNLPIIFGHNEERELKLQDPPLLLLPESIGARSPSSELNKMRRFNRPLSELSSPSVTALGSPRLSVNDDNQARDRYKAAMMVQSVNSMGIEGLREYLVREAQENLFS</sequence>
<keyword evidence="16" id="KW-1185">Reference proteome</keyword>
<dbReference type="InterPro" id="IPR037518">
    <property type="entry name" value="MPN"/>
</dbReference>
<protein>
    <recommendedName>
        <fullName evidence="5">COP9 signalosome complex subunit 5</fullName>
    </recommendedName>
</protein>
<comment type="subunit">
    <text evidence="4">Component of the COP9 signalosome (CSN) complex.</text>
</comment>
<evidence type="ECO:0000256" key="6">
    <source>
        <dbReference type="ARBA" id="ARBA00022490"/>
    </source>
</evidence>
<dbReference type="OrthoDB" id="605656at2759"/>
<name>A0A448YP77_BRENA</name>
<evidence type="ECO:0000256" key="5">
    <source>
        <dbReference type="ARBA" id="ARBA00014880"/>
    </source>
</evidence>
<dbReference type="PROSITE" id="PS50249">
    <property type="entry name" value="MPN"/>
    <property type="match status" value="1"/>
</dbReference>
<keyword evidence="6" id="KW-0963">Cytoplasm</keyword>
<dbReference type="AlphaFoldDB" id="A0A448YP77"/>
<keyword evidence="11" id="KW-0862">Zinc</keyword>
<dbReference type="Pfam" id="PF01398">
    <property type="entry name" value="JAB"/>
    <property type="match status" value="1"/>
</dbReference>
<evidence type="ECO:0000256" key="7">
    <source>
        <dbReference type="ARBA" id="ARBA00022670"/>
    </source>
</evidence>
<feature type="domain" description="MPN" evidence="14">
    <location>
        <begin position="79"/>
        <end position="217"/>
    </location>
</feature>
<evidence type="ECO:0000256" key="13">
    <source>
        <dbReference type="ARBA" id="ARBA00023242"/>
    </source>
</evidence>
<dbReference type="GO" id="GO:0006508">
    <property type="term" value="P:proteolysis"/>
    <property type="evidence" value="ECO:0007669"/>
    <property type="project" value="UniProtKB-KW"/>
</dbReference>
<reference evidence="15 16" key="1">
    <citation type="submission" date="2018-12" db="EMBL/GenBank/DDBJ databases">
        <authorList>
            <person name="Tiukova I."/>
            <person name="Dainat J."/>
        </authorList>
    </citation>
    <scope>NUCLEOTIDE SEQUENCE [LARGE SCALE GENOMIC DNA]</scope>
</reference>
<dbReference type="FunFam" id="3.40.140.10:FF:000203">
    <property type="entry name" value="COP9 signalosome complex subunit 5"/>
    <property type="match status" value="1"/>
</dbReference>
<dbReference type="GO" id="GO:0008180">
    <property type="term" value="C:COP9 signalosome"/>
    <property type="evidence" value="ECO:0007669"/>
    <property type="project" value="UniProtKB-KW"/>
</dbReference>
<comment type="similarity">
    <text evidence="3">Belongs to the peptidase M67A family. CSN5 subfamily.</text>
</comment>
<dbReference type="Proteomes" id="UP000290900">
    <property type="component" value="Unassembled WGS sequence"/>
</dbReference>
<keyword evidence="13" id="KW-0539">Nucleus</keyword>
<keyword evidence="9" id="KW-0736">Signalosome</keyword>
<evidence type="ECO:0000259" key="14">
    <source>
        <dbReference type="PROSITE" id="PS50249"/>
    </source>
</evidence>
<evidence type="ECO:0000256" key="1">
    <source>
        <dbReference type="ARBA" id="ARBA00004123"/>
    </source>
</evidence>
<dbReference type="GO" id="GO:0008237">
    <property type="term" value="F:metallopeptidase activity"/>
    <property type="evidence" value="ECO:0007669"/>
    <property type="project" value="UniProtKB-KW"/>
</dbReference>
<dbReference type="CDD" id="cd08069">
    <property type="entry name" value="MPN_RPN11_CSN5"/>
    <property type="match status" value="1"/>
</dbReference>
<comment type="subcellular location">
    <subcellularLocation>
        <location evidence="2">Cytoplasm</location>
    </subcellularLocation>
    <subcellularLocation>
        <location evidence="1">Nucleus</location>
    </subcellularLocation>
</comment>
<evidence type="ECO:0000256" key="2">
    <source>
        <dbReference type="ARBA" id="ARBA00004496"/>
    </source>
</evidence>
<dbReference type="PANTHER" id="PTHR10410">
    <property type="entry name" value="EUKARYOTIC TRANSLATION INITIATION FACTOR 3 -RELATED"/>
    <property type="match status" value="1"/>
</dbReference>
<evidence type="ECO:0000256" key="8">
    <source>
        <dbReference type="ARBA" id="ARBA00022723"/>
    </source>
</evidence>
<proteinExistence type="inferred from homology"/>
<dbReference type="InterPro" id="IPR000555">
    <property type="entry name" value="JAMM/MPN+_dom"/>
</dbReference>
<evidence type="ECO:0000313" key="15">
    <source>
        <dbReference type="EMBL" id="VEU22686.1"/>
    </source>
</evidence>
<keyword evidence="8" id="KW-0479">Metal-binding</keyword>
<evidence type="ECO:0000256" key="12">
    <source>
        <dbReference type="ARBA" id="ARBA00023049"/>
    </source>
</evidence>
<evidence type="ECO:0000313" key="16">
    <source>
        <dbReference type="Proteomes" id="UP000290900"/>
    </source>
</evidence>
<evidence type="ECO:0000256" key="10">
    <source>
        <dbReference type="ARBA" id="ARBA00022801"/>
    </source>
</evidence>
<keyword evidence="10" id="KW-0378">Hydrolase</keyword>
<evidence type="ECO:0000256" key="9">
    <source>
        <dbReference type="ARBA" id="ARBA00022790"/>
    </source>
</evidence>
<dbReference type="STRING" id="13370.A0A448YP77"/>
<evidence type="ECO:0000256" key="3">
    <source>
        <dbReference type="ARBA" id="ARBA00006008"/>
    </source>
</evidence>
<dbReference type="Gene3D" id="3.40.140.10">
    <property type="entry name" value="Cytidine Deaminase, domain 2"/>
    <property type="match status" value="1"/>
</dbReference>
<gene>
    <name evidence="15" type="ORF">BRENAR_LOCUS3417</name>
</gene>
<dbReference type="EMBL" id="CAACVR010000024">
    <property type="protein sequence ID" value="VEU22686.1"/>
    <property type="molecule type" value="Genomic_DNA"/>
</dbReference>
<keyword evidence="12" id="KW-0482">Metalloprotease</keyword>
<accession>A0A448YP77</accession>
<dbReference type="GO" id="GO:0005737">
    <property type="term" value="C:cytoplasm"/>
    <property type="evidence" value="ECO:0007669"/>
    <property type="project" value="UniProtKB-SubCell"/>
</dbReference>
<dbReference type="GO" id="GO:0046872">
    <property type="term" value="F:metal ion binding"/>
    <property type="evidence" value="ECO:0007669"/>
    <property type="project" value="UniProtKB-KW"/>
</dbReference>
<organism evidence="15 16">
    <name type="scientific">Brettanomyces naardenensis</name>
    <name type="common">Yeast</name>
    <dbReference type="NCBI Taxonomy" id="13370"/>
    <lineage>
        <taxon>Eukaryota</taxon>
        <taxon>Fungi</taxon>
        <taxon>Dikarya</taxon>
        <taxon>Ascomycota</taxon>
        <taxon>Saccharomycotina</taxon>
        <taxon>Pichiomycetes</taxon>
        <taxon>Pichiales</taxon>
        <taxon>Pichiaceae</taxon>
        <taxon>Brettanomyces</taxon>
    </lineage>
</organism>
<evidence type="ECO:0000256" key="11">
    <source>
        <dbReference type="ARBA" id="ARBA00022833"/>
    </source>
</evidence>
<dbReference type="SMART" id="SM00232">
    <property type="entry name" value="JAB_MPN"/>
    <property type="match status" value="1"/>
</dbReference>
<keyword evidence="7" id="KW-0645">Protease</keyword>
<dbReference type="InParanoid" id="A0A448YP77"/>
<evidence type="ECO:0000256" key="4">
    <source>
        <dbReference type="ARBA" id="ARBA00011098"/>
    </source>
</evidence>
<dbReference type="SUPFAM" id="SSF102712">
    <property type="entry name" value="JAB1/MPN domain"/>
    <property type="match status" value="1"/>
</dbReference>
<dbReference type="InterPro" id="IPR050242">
    <property type="entry name" value="JAMM_MPN+_peptidase_M67A"/>
</dbReference>